<evidence type="ECO:0000313" key="2">
    <source>
        <dbReference type="Proteomes" id="UP000287651"/>
    </source>
</evidence>
<name>A0A427AKL2_ENSVE</name>
<evidence type="ECO:0000313" key="1">
    <source>
        <dbReference type="EMBL" id="RRT76795.1"/>
    </source>
</evidence>
<gene>
    <name evidence="1" type="ORF">B296_00029644</name>
</gene>
<accession>A0A427AKL2</accession>
<reference evidence="1 2" key="1">
    <citation type="journal article" date="2014" name="Agronomy (Basel)">
        <title>A Draft Genome Sequence for Ensete ventricosum, the Drought-Tolerant Tree Against Hunger.</title>
        <authorList>
            <person name="Harrison J."/>
            <person name="Moore K.A."/>
            <person name="Paszkiewicz K."/>
            <person name="Jones T."/>
            <person name="Grant M."/>
            <person name="Ambacheew D."/>
            <person name="Muzemil S."/>
            <person name="Studholme D.J."/>
        </authorList>
    </citation>
    <scope>NUCLEOTIDE SEQUENCE [LARGE SCALE GENOMIC DNA]</scope>
</reference>
<comment type="caution">
    <text evidence="1">The sequence shown here is derived from an EMBL/GenBank/DDBJ whole genome shotgun (WGS) entry which is preliminary data.</text>
</comment>
<dbReference type="EMBL" id="AMZH03002098">
    <property type="protein sequence ID" value="RRT76795.1"/>
    <property type="molecule type" value="Genomic_DNA"/>
</dbReference>
<dbReference type="Proteomes" id="UP000287651">
    <property type="component" value="Unassembled WGS sequence"/>
</dbReference>
<organism evidence="1 2">
    <name type="scientific">Ensete ventricosum</name>
    <name type="common">Abyssinian banana</name>
    <name type="synonym">Musa ensete</name>
    <dbReference type="NCBI Taxonomy" id="4639"/>
    <lineage>
        <taxon>Eukaryota</taxon>
        <taxon>Viridiplantae</taxon>
        <taxon>Streptophyta</taxon>
        <taxon>Embryophyta</taxon>
        <taxon>Tracheophyta</taxon>
        <taxon>Spermatophyta</taxon>
        <taxon>Magnoliopsida</taxon>
        <taxon>Liliopsida</taxon>
        <taxon>Zingiberales</taxon>
        <taxon>Musaceae</taxon>
        <taxon>Ensete</taxon>
    </lineage>
</organism>
<dbReference type="AlphaFoldDB" id="A0A427AKL2"/>
<proteinExistence type="predicted"/>
<sequence length="64" mass="7794">MEFFFFWKKKYYFRSSNVRIGYLEANSLSKKHLQNVVLRILLKNRRKILLLWDVSSINNKSVVN</sequence>
<protein>
    <submittedName>
        <fullName evidence="1">Uncharacterized protein</fullName>
    </submittedName>
</protein>